<dbReference type="OrthoDB" id="10267663at2759"/>
<dbReference type="Gene3D" id="3.20.20.410">
    <property type="entry name" value="Protein of unknown function UPF0759"/>
    <property type="match status" value="1"/>
</dbReference>
<sequence>MARGKVRARSGGQGADEPALKRKATISKITDVVLGTSGYSYGHWRGKYYPPGADMFTFYANEFDAVELNAPFYRVPARTTWEKWATQAPRPSFVYAVKANRFFTHMKQLNVDNVFRERWTGFYDEGCKLLGPHLGPVLFQLAPRSKCSLSKLKSLAGVLPRGGHFVFEFRHASWLCNDVYDILRENQWCLALLHVNNRRKWAGDLRTGWNPPLDEYDSCCDWGAYVRLHGTTGQYVGSYSEESIRQLSDKVRDWRDEGKRVYVMCNNTDDGTPPSAVADLRHLKERLQRG</sequence>
<dbReference type="OMA" id="HGAREME"/>
<reference evidence="2 4" key="2">
    <citation type="submission" date="2018-03" db="EMBL/GenBank/DDBJ databases">
        <authorList>
            <person name="Fogelqvist J."/>
        </authorList>
    </citation>
    <scope>NUCLEOTIDE SEQUENCE [LARGE SCALE GENOMIC DNA]</scope>
</reference>
<geneLocation type="mitochondrion" evidence="2"/>
<gene>
    <name evidence="1" type="ORF">PBRA_002631</name>
    <name evidence="2" type="ORF">PLBR_LOCUS2007</name>
</gene>
<dbReference type="AlphaFoldDB" id="A0A0G4J5N3"/>
<dbReference type="EMBL" id="CDSF01000133">
    <property type="protein sequence ID" value="CEP02664.1"/>
    <property type="molecule type" value="Genomic_DNA"/>
</dbReference>
<dbReference type="Pfam" id="PF01904">
    <property type="entry name" value="DUF72"/>
    <property type="match status" value="1"/>
</dbReference>
<evidence type="ECO:0008006" key="5">
    <source>
        <dbReference type="Google" id="ProtNLM"/>
    </source>
</evidence>
<protein>
    <recommendedName>
        <fullName evidence="5">DUF72 domain-containing protein</fullName>
    </recommendedName>
</protein>
<evidence type="ECO:0000313" key="3">
    <source>
        <dbReference type="Proteomes" id="UP000039324"/>
    </source>
</evidence>
<dbReference type="InterPro" id="IPR002763">
    <property type="entry name" value="DUF72"/>
</dbReference>
<proteinExistence type="predicted"/>
<keyword evidence="3" id="KW-1185">Reference proteome</keyword>
<dbReference type="Proteomes" id="UP000039324">
    <property type="component" value="Unassembled WGS sequence"/>
</dbReference>
<evidence type="ECO:0000313" key="1">
    <source>
        <dbReference type="EMBL" id="CEP02664.1"/>
    </source>
</evidence>
<dbReference type="PANTHER" id="PTHR30348">
    <property type="entry name" value="UNCHARACTERIZED PROTEIN YECE"/>
    <property type="match status" value="1"/>
</dbReference>
<dbReference type="SUPFAM" id="SSF117396">
    <property type="entry name" value="TM1631-like"/>
    <property type="match status" value="1"/>
</dbReference>
<reference evidence="1 3" key="1">
    <citation type="submission" date="2015-02" db="EMBL/GenBank/DDBJ databases">
        <authorList>
            <person name="Chooi Y.-H."/>
        </authorList>
    </citation>
    <scope>NUCLEOTIDE SEQUENCE [LARGE SCALE GENOMIC DNA]</scope>
    <source>
        <strain evidence="1">E3</strain>
    </source>
</reference>
<evidence type="ECO:0000313" key="2">
    <source>
        <dbReference type="EMBL" id="SPQ94792.1"/>
    </source>
</evidence>
<accession>A0A0G4J5N3</accession>
<dbReference type="PANTHER" id="PTHR30348:SF4">
    <property type="entry name" value="DUF72 DOMAIN-CONTAINING PROTEIN"/>
    <property type="match status" value="1"/>
</dbReference>
<organism evidence="1 3">
    <name type="scientific">Plasmodiophora brassicae</name>
    <name type="common">Clubroot disease agent</name>
    <dbReference type="NCBI Taxonomy" id="37360"/>
    <lineage>
        <taxon>Eukaryota</taxon>
        <taxon>Sar</taxon>
        <taxon>Rhizaria</taxon>
        <taxon>Endomyxa</taxon>
        <taxon>Phytomyxea</taxon>
        <taxon>Plasmodiophorida</taxon>
        <taxon>Plasmodiophoridae</taxon>
        <taxon>Plasmodiophora</taxon>
    </lineage>
</organism>
<evidence type="ECO:0000313" key="4">
    <source>
        <dbReference type="Proteomes" id="UP000290189"/>
    </source>
</evidence>
<dbReference type="InterPro" id="IPR036520">
    <property type="entry name" value="UPF0759_sf"/>
</dbReference>
<dbReference type="Proteomes" id="UP000290189">
    <property type="component" value="Unassembled WGS sequence"/>
</dbReference>
<keyword evidence="2" id="KW-0496">Mitochondrion</keyword>
<dbReference type="EMBL" id="OVEO01000003">
    <property type="protein sequence ID" value="SPQ94792.1"/>
    <property type="molecule type" value="Genomic_DNA"/>
</dbReference>
<name>A0A0G4J5N3_PLABS</name>